<feature type="compositionally biased region" description="Acidic residues" evidence="1">
    <location>
        <begin position="1"/>
        <end position="13"/>
    </location>
</feature>
<protein>
    <submittedName>
        <fullName evidence="2">Uncharacterized protein</fullName>
    </submittedName>
</protein>
<evidence type="ECO:0000256" key="1">
    <source>
        <dbReference type="SAM" id="MobiDB-lite"/>
    </source>
</evidence>
<dbReference type="EMBL" id="BMVF01000006">
    <property type="protein sequence ID" value="GHD88730.1"/>
    <property type="molecule type" value="Genomic_DNA"/>
</dbReference>
<dbReference type="AlphaFoldDB" id="A0A918Y2E8"/>
<organism evidence="2 3">
    <name type="scientific">Streptomyces naganishii JCM 4654</name>
    <dbReference type="NCBI Taxonomy" id="1306179"/>
    <lineage>
        <taxon>Bacteria</taxon>
        <taxon>Bacillati</taxon>
        <taxon>Actinomycetota</taxon>
        <taxon>Actinomycetes</taxon>
        <taxon>Kitasatosporales</taxon>
        <taxon>Streptomycetaceae</taxon>
        <taxon>Streptomyces</taxon>
    </lineage>
</organism>
<sequence length="78" mass="8112">MAEAADVDNDAAEDGANPKVTFLPSATRPHCGRGRTGGAHTAAEPYLITAEPCGERTSILPVELGCGNEQLRQPTHIG</sequence>
<evidence type="ECO:0000313" key="3">
    <source>
        <dbReference type="Proteomes" id="UP000608955"/>
    </source>
</evidence>
<reference evidence="2" key="1">
    <citation type="journal article" date="2014" name="Int. J. Syst. Evol. Microbiol.">
        <title>Complete genome sequence of Corynebacterium casei LMG S-19264T (=DSM 44701T), isolated from a smear-ripened cheese.</title>
        <authorList>
            <consortium name="US DOE Joint Genome Institute (JGI-PGF)"/>
            <person name="Walter F."/>
            <person name="Albersmeier A."/>
            <person name="Kalinowski J."/>
            <person name="Ruckert C."/>
        </authorList>
    </citation>
    <scope>NUCLEOTIDE SEQUENCE</scope>
    <source>
        <strain evidence="2">JCM 4654</strain>
    </source>
</reference>
<reference evidence="2" key="2">
    <citation type="submission" date="2020-09" db="EMBL/GenBank/DDBJ databases">
        <authorList>
            <person name="Sun Q."/>
            <person name="Ohkuma M."/>
        </authorList>
    </citation>
    <scope>NUCLEOTIDE SEQUENCE</scope>
    <source>
        <strain evidence="2">JCM 4654</strain>
    </source>
</reference>
<comment type="caution">
    <text evidence="2">The sequence shown here is derived from an EMBL/GenBank/DDBJ whole genome shotgun (WGS) entry which is preliminary data.</text>
</comment>
<evidence type="ECO:0000313" key="2">
    <source>
        <dbReference type="EMBL" id="GHD88730.1"/>
    </source>
</evidence>
<feature type="region of interest" description="Disordered" evidence="1">
    <location>
        <begin position="1"/>
        <end position="42"/>
    </location>
</feature>
<proteinExistence type="predicted"/>
<accession>A0A918Y2E8</accession>
<dbReference type="Proteomes" id="UP000608955">
    <property type="component" value="Unassembled WGS sequence"/>
</dbReference>
<keyword evidence="3" id="KW-1185">Reference proteome</keyword>
<name>A0A918Y2E8_9ACTN</name>
<gene>
    <name evidence="2" type="ORF">GCM10010508_25890</name>
</gene>